<accession>A0A2A6CWN7</accession>
<name>A0A2A6CWN7_PRIPA</name>
<evidence type="ECO:0000313" key="2">
    <source>
        <dbReference type="Proteomes" id="UP000005239"/>
    </source>
</evidence>
<gene>
    <name evidence="1" type="primary">WBGene00282460</name>
</gene>
<evidence type="ECO:0000313" key="1">
    <source>
        <dbReference type="EnsemblMetazoa" id="PPA44091.1"/>
    </source>
</evidence>
<reference evidence="1" key="2">
    <citation type="submission" date="2022-06" db="UniProtKB">
        <authorList>
            <consortium name="EnsemblMetazoa"/>
        </authorList>
    </citation>
    <scope>IDENTIFICATION</scope>
    <source>
        <strain evidence="1">PS312</strain>
    </source>
</reference>
<dbReference type="OrthoDB" id="5834354at2759"/>
<dbReference type="EnsemblMetazoa" id="PPA44091.1">
    <property type="protein sequence ID" value="PPA44091.1"/>
    <property type="gene ID" value="WBGene00282460"/>
</dbReference>
<reference evidence="2" key="1">
    <citation type="journal article" date="2008" name="Nat. Genet.">
        <title>The Pristionchus pacificus genome provides a unique perspective on nematode lifestyle and parasitism.</title>
        <authorList>
            <person name="Dieterich C."/>
            <person name="Clifton S.W."/>
            <person name="Schuster L.N."/>
            <person name="Chinwalla A."/>
            <person name="Delehaunty K."/>
            <person name="Dinkelacker I."/>
            <person name="Fulton L."/>
            <person name="Fulton R."/>
            <person name="Godfrey J."/>
            <person name="Minx P."/>
            <person name="Mitreva M."/>
            <person name="Roeseler W."/>
            <person name="Tian H."/>
            <person name="Witte H."/>
            <person name="Yang S.P."/>
            <person name="Wilson R.K."/>
            <person name="Sommer R.J."/>
        </authorList>
    </citation>
    <scope>NUCLEOTIDE SEQUENCE [LARGE SCALE GENOMIC DNA]</scope>
    <source>
        <strain evidence="2">PS312</strain>
    </source>
</reference>
<dbReference type="Proteomes" id="UP000005239">
    <property type="component" value="Unassembled WGS sequence"/>
</dbReference>
<accession>A0A8R1Z0J2</accession>
<protein>
    <submittedName>
        <fullName evidence="1">Uncharacterized protein</fullName>
    </submittedName>
</protein>
<organism evidence="1 2">
    <name type="scientific">Pristionchus pacificus</name>
    <name type="common">Parasitic nematode worm</name>
    <dbReference type="NCBI Taxonomy" id="54126"/>
    <lineage>
        <taxon>Eukaryota</taxon>
        <taxon>Metazoa</taxon>
        <taxon>Ecdysozoa</taxon>
        <taxon>Nematoda</taxon>
        <taxon>Chromadorea</taxon>
        <taxon>Rhabditida</taxon>
        <taxon>Rhabditina</taxon>
        <taxon>Diplogasteromorpha</taxon>
        <taxon>Diplogasteroidea</taxon>
        <taxon>Neodiplogasteridae</taxon>
        <taxon>Pristionchus</taxon>
    </lineage>
</organism>
<sequence>MFSLLLIFLPIASSLANNQSATFLTEQESDTLLAILESGESQGLTYRAPTVICGLPESSEENELIDISNDTVLQSAAVEYSTPTPSKFPITPPPGFNGTSFIAFEMPKEELPQCPYCNLSRCKKSRQRCTFETTLAGLLVDHLMSNVTHDACQTAKSHHEKAYCWCAPRGGRVTVTDQLRSMRIWRYQTLHYYATADDRKNGGYGVLLHTSSSHLILLLFSSLLLLL</sequence>
<keyword evidence="2" id="KW-1185">Reference proteome</keyword>
<dbReference type="AlphaFoldDB" id="A0A2A6CWN7"/>
<proteinExistence type="predicted"/>